<protein>
    <submittedName>
        <fullName evidence="1">XRE family transcriptional regulator</fullName>
    </submittedName>
</protein>
<gene>
    <name evidence="1" type="ORF">LXN57_47275</name>
</gene>
<name>A0ABT0YGH2_9ACTN</name>
<reference evidence="1 2" key="1">
    <citation type="submission" date="2022-06" db="EMBL/GenBank/DDBJ databases">
        <title>Actinoplanes abujensis sp. nov., isolated from Nigerian arid soil.</title>
        <authorList>
            <person name="Ding P."/>
        </authorList>
    </citation>
    <scope>NUCLEOTIDE SEQUENCE [LARGE SCALE GENOMIC DNA]</scope>
    <source>
        <strain evidence="2">TRM88002</strain>
    </source>
</reference>
<proteinExistence type="predicted"/>
<evidence type="ECO:0000313" key="1">
    <source>
        <dbReference type="EMBL" id="MCM4085153.1"/>
    </source>
</evidence>
<dbReference type="RefSeq" id="WP_251804885.1">
    <property type="nucleotide sequence ID" value="NZ_JAMQOL010000100.1"/>
</dbReference>
<dbReference type="Gene3D" id="1.10.260.40">
    <property type="entry name" value="lambda repressor-like DNA-binding domains"/>
    <property type="match status" value="1"/>
</dbReference>
<dbReference type="EMBL" id="JAMQOL010000100">
    <property type="protein sequence ID" value="MCM4085153.1"/>
    <property type="molecule type" value="Genomic_DNA"/>
</dbReference>
<evidence type="ECO:0000313" key="2">
    <source>
        <dbReference type="Proteomes" id="UP001523216"/>
    </source>
</evidence>
<accession>A0ABT0YGH2</accession>
<organism evidence="1 2">
    <name type="scientific">Paractinoplanes hotanensis</name>
    <dbReference type="NCBI Taxonomy" id="2906497"/>
    <lineage>
        <taxon>Bacteria</taxon>
        <taxon>Bacillati</taxon>
        <taxon>Actinomycetota</taxon>
        <taxon>Actinomycetes</taxon>
        <taxon>Micromonosporales</taxon>
        <taxon>Micromonosporaceae</taxon>
        <taxon>Paractinoplanes</taxon>
    </lineage>
</organism>
<dbReference type="Proteomes" id="UP001523216">
    <property type="component" value="Unassembled WGS sequence"/>
</dbReference>
<comment type="caution">
    <text evidence="1">The sequence shown here is derived from an EMBL/GenBank/DDBJ whole genome shotgun (WGS) entry which is preliminary data.</text>
</comment>
<keyword evidence="2" id="KW-1185">Reference proteome</keyword>
<sequence length="242" mass="26404">MNQPLARALRGAGLDAVDVAAQLGVDPKTVDRWLAGRMPYPRHRAALARLTGWMLRDLWPELPAQVIPDMQADEVRIVYPYRSAVPADAWSRLFAQAQEEISILAYSALFLAEDLAASTILCNKATAGVRVRLALGQPDGAHVADRSAEEGVGGGMSARIHNALVGFSRLIEAGAELRLHDTVLYNSVYRADGEALINTHIYGRQASHAPVLHLRIRSDIGMAATYLDSFERVWAASQERVG</sequence>
<dbReference type="InterPro" id="IPR010982">
    <property type="entry name" value="Lambda_DNA-bd_dom_sf"/>
</dbReference>